<evidence type="ECO:0000313" key="2">
    <source>
        <dbReference type="EMBL" id="KAK3281495.1"/>
    </source>
</evidence>
<gene>
    <name evidence="2" type="ORF">CYMTET_10724</name>
</gene>
<keyword evidence="3" id="KW-1185">Reference proteome</keyword>
<dbReference type="EMBL" id="LGRX02003820">
    <property type="protein sequence ID" value="KAK3281495.1"/>
    <property type="molecule type" value="Genomic_DNA"/>
</dbReference>
<evidence type="ECO:0000313" key="3">
    <source>
        <dbReference type="Proteomes" id="UP001190700"/>
    </source>
</evidence>
<name>A0AAE0LE71_9CHLO</name>
<keyword evidence="1" id="KW-0175">Coiled coil</keyword>
<reference evidence="2 3" key="1">
    <citation type="journal article" date="2015" name="Genome Biol. Evol.">
        <title>Comparative Genomics of a Bacterivorous Green Alga Reveals Evolutionary Causalities and Consequences of Phago-Mixotrophic Mode of Nutrition.</title>
        <authorList>
            <person name="Burns J.A."/>
            <person name="Paasch A."/>
            <person name="Narechania A."/>
            <person name="Kim E."/>
        </authorList>
    </citation>
    <scope>NUCLEOTIDE SEQUENCE [LARGE SCALE GENOMIC DNA]</scope>
    <source>
        <strain evidence="2 3">PLY_AMNH</strain>
    </source>
</reference>
<proteinExistence type="predicted"/>
<dbReference type="Proteomes" id="UP001190700">
    <property type="component" value="Unassembled WGS sequence"/>
</dbReference>
<comment type="caution">
    <text evidence="2">The sequence shown here is derived from an EMBL/GenBank/DDBJ whole genome shotgun (WGS) entry which is preliminary data.</text>
</comment>
<organism evidence="2 3">
    <name type="scientific">Cymbomonas tetramitiformis</name>
    <dbReference type="NCBI Taxonomy" id="36881"/>
    <lineage>
        <taxon>Eukaryota</taxon>
        <taxon>Viridiplantae</taxon>
        <taxon>Chlorophyta</taxon>
        <taxon>Pyramimonadophyceae</taxon>
        <taxon>Pyramimonadales</taxon>
        <taxon>Pyramimonadaceae</taxon>
        <taxon>Cymbomonas</taxon>
    </lineage>
</organism>
<sequence length="100" mass="11508">MLDKFATDSSSSGSDFSSVTSQELLEISKEGLADQVKELVSKKRKTRYNLREEEEKNKNLIDICYRMLGDLQEESDNLKRQKKIVDDKIAEYLACLKEAK</sequence>
<evidence type="ECO:0000256" key="1">
    <source>
        <dbReference type="SAM" id="Coils"/>
    </source>
</evidence>
<feature type="coiled-coil region" evidence="1">
    <location>
        <begin position="36"/>
        <end position="88"/>
    </location>
</feature>
<accession>A0AAE0LE71</accession>
<protein>
    <submittedName>
        <fullName evidence="2">Uncharacterized protein</fullName>
    </submittedName>
</protein>
<dbReference type="AlphaFoldDB" id="A0AAE0LE71"/>